<comment type="caution">
    <text evidence="2">The sequence shown here is derived from an EMBL/GenBank/DDBJ whole genome shotgun (WGS) entry which is preliminary data.</text>
</comment>
<evidence type="ECO:0000313" key="3">
    <source>
        <dbReference type="Proteomes" id="UP000228996"/>
    </source>
</evidence>
<accession>A0A2M6XDL9</accession>
<evidence type="ECO:0000256" key="1">
    <source>
        <dbReference type="SAM" id="Phobius"/>
    </source>
</evidence>
<feature type="transmembrane region" description="Helical" evidence="1">
    <location>
        <begin position="7"/>
        <end position="26"/>
    </location>
</feature>
<dbReference type="AlphaFoldDB" id="A0A2M6XDL9"/>
<keyword evidence="1" id="KW-1133">Transmembrane helix</keyword>
<dbReference type="Proteomes" id="UP000228996">
    <property type="component" value="Unassembled WGS sequence"/>
</dbReference>
<organism evidence="2 3">
    <name type="scientific">Candidatus Shapirobacteria bacterium CG08_land_8_20_14_0_20_39_18</name>
    <dbReference type="NCBI Taxonomy" id="1974883"/>
    <lineage>
        <taxon>Bacteria</taxon>
        <taxon>Candidatus Shapironibacteriota</taxon>
    </lineage>
</organism>
<protein>
    <submittedName>
        <fullName evidence="2">Uncharacterized protein</fullName>
    </submittedName>
</protein>
<reference evidence="3" key="1">
    <citation type="submission" date="2017-09" db="EMBL/GenBank/DDBJ databases">
        <title>Depth-based differentiation of microbial function through sediment-hosted aquifers and enrichment of novel symbionts in the deep terrestrial subsurface.</title>
        <authorList>
            <person name="Probst A.J."/>
            <person name="Ladd B."/>
            <person name="Jarett J.K."/>
            <person name="Geller-Mcgrath D.E."/>
            <person name="Sieber C.M.K."/>
            <person name="Emerson J.B."/>
            <person name="Anantharaman K."/>
            <person name="Thomas B.C."/>
            <person name="Malmstrom R."/>
            <person name="Stieglmeier M."/>
            <person name="Klingl A."/>
            <person name="Woyke T."/>
            <person name="Ryan C.M."/>
            <person name="Banfield J.F."/>
        </authorList>
    </citation>
    <scope>NUCLEOTIDE SEQUENCE [LARGE SCALE GENOMIC DNA]</scope>
</reference>
<keyword evidence="1" id="KW-0812">Transmembrane</keyword>
<sequence length="200" mass="22512">MYTLKHNLAILLTIIFTGIIGIYLVYQNSSSPTIPDFVKATASEPEFQTTSQPSSDGKVELTMKKTLAGQAENKDKMITYLFTVISKSDNISQSIFNQTVSTETSFLIPFNTFSPNNKYLFIKQTENGKNHYLVFNSSAKPFTNGELFLDITPLFEAKYPDLTLKNVTGWASDTLLIVQSSGPSFWFEMPNHFIQLSTKF</sequence>
<keyword evidence="1" id="KW-0472">Membrane</keyword>
<proteinExistence type="predicted"/>
<gene>
    <name evidence="2" type="ORF">COT44_01335</name>
</gene>
<name>A0A2M6XDL9_9BACT</name>
<dbReference type="EMBL" id="PEYO01000006">
    <property type="protein sequence ID" value="PIU03780.1"/>
    <property type="molecule type" value="Genomic_DNA"/>
</dbReference>
<evidence type="ECO:0000313" key="2">
    <source>
        <dbReference type="EMBL" id="PIU03780.1"/>
    </source>
</evidence>